<sequence>MPTTFKQQFQEQGFVIIQGLVQPQDRAELEVACDRVIAKTRSGEWPHRRTVGKHFPPYGDADPDSWGVQHVMHPDLEEPAFAQWYTSEPLLTAAKELLECKDEDLQMELFNLLINPVSHSFALRWHRDDISEKATEDEERAALEIWHHGIQWNTYGLSTH</sequence>
<reference evidence="2" key="1">
    <citation type="submission" date="2024-06" db="EMBL/GenBank/DDBJ databases">
        <title>Multi-omics analyses provide insights into the biosynthesis of the anticancer antibiotic pleurotin in Hohenbuehelia grisea.</title>
        <authorList>
            <person name="Weaver J.A."/>
            <person name="Alberti F."/>
        </authorList>
    </citation>
    <scope>NUCLEOTIDE SEQUENCE [LARGE SCALE GENOMIC DNA]</scope>
    <source>
        <strain evidence="2">T-177</strain>
    </source>
</reference>
<dbReference type="EMBL" id="JASNQZ010000014">
    <property type="protein sequence ID" value="KAL0948378.1"/>
    <property type="molecule type" value="Genomic_DNA"/>
</dbReference>
<gene>
    <name evidence="1" type="ORF">HGRIS_010960</name>
</gene>
<dbReference type="PANTHER" id="PTHR40470:SF1">
    <property type="entry name" value="PHYTANOYL-COA DIOXYGENASE FAMILY PROTEIN (AFU_ORTHOLOGUE AFUA_2G15850)"/>
    <property type="match status" value="1"/>
</dbReference>
<dbReference type="Gene3D" id="2.60.120.620">
    <property type="entry name" value="q2cbj1_9rhob like domain"/>
    <property type="match status" value="1"/>
</dbReference>
<proteinExistence type="predicted"/>
<comment type="caution">
    <text evidence="1">The sequence shown here is derived from an EMBL/GenBank/DDBJ whole genome shotgun (WGS) entry which is preliminary data.</text>
</comment>
<keyword evidence="2" id="KW-1185">Reference proteome</keyword>
<evidence type="ECO:0000313" key="1">
    <source>
        <dbReference type="EMBL" id="KAL0948378.1"/>
    </source>
</evidence>
<evidence type="ECO:0000313" key="2">
    <source>
        <dbReference type="Proteomes" id="UP001556367"/>
    </source>
</evidence>
<dbReference type="Proteomes" id="UP001556367">
    <property type="component" value="Unassembled WGS sequence"/>
</dbReference>
<evidence type="ECO:0008006" key="3">
    <source>
        <dbReference type="Google" id="ProtNLM"/>
    </source>
</evidence>
<name>A0ABR3IYH4_9AGAR</name>
<organism evidence="1 2">
    <name type="scientific">Hohenbuehelia grisea</name>
    <dbReference type="NCBI Taxonomy" id="104357"/>
    <lineage>
        <taxon>Eukaryota</taxon>
        <taxon>Fungi</taxon>
        <taxon>Dikarya</taxon>
        <taxon>Basidiomycota</taxon>
        <taxon>Agaricomycotina</taxon>
        <taxon>Agaricomycetes</taxon>
        <taxon>Agaricomycetidae</taxon>
        <taxon>Agaricales</taxon>
        <taxon>Pleurotineae</taxon>
        <taxon>Pleurotaceae</taxon>
        <taxon>Hohenbuehelia</taxon>
    </lineage>
</organism>
<protein>
    <recommendedName>
        <fullName evidence="3">Phytanoyl-CoA dioxygenase</fullName>
    </recommendedName>
</protein>
<dbReference type="PANTHER" id="PTHR40470">
    <property type="entry name" value="PHYTANOYL-COA DIOXYGENASE FAMILY PROTEIN (AFU_ORTHOLOGUE AFUA_2G15850)"/>
    <property type="match status" value="1"/>
</dbReference>
<dbReference type="SUPFAM" id="SSF51197">
    <property type="entry name" value="Clavaminate synthase-like"/>
    <property type="match status" value="1"/>
</dbReference>
<accession>A0ABR3IYH4</accession>